<dbReference type="Pfam" id="PF00168">
    <property type="entry name" value="C2"/>
    <property type="match status" value="1"/>
</dbReference>
<dbReference type="InterPro" id="IPR035892">
    <property type="entry name" value="C2_domain_sf"/>
</dbReference>
<dbReference type="SUPFAM" id="SSF49562">
    <property type="entry name" value="C2 domain (Calcium/lipid-binding domain, CaLB)"/>
    <property type="match status" value="1"/>
</dbReference>
<reference evidence="2 3" key="1">
    <citation type="submission" date="2019-02" db="EMBL/GenBank/DDBJ databases">
        <title>Genome sequencing of the rare red list fungi Antrodiella citrinella (Flaviporus citrinellus).</title>
        <authorList>
            <person name="Buettner E."/>
            <person name="Kellner H."/>
        </authorList>
    </citation>
    <scope>NUCLEOTIDE SEQUENCE [LARGE SCALE GENOMIC DNA]</scope>
    <source>
        <strain evidence="2 3">DSM 108506</strain>
    </source>
</reference>
<keyword evidence="3" id="KW-1185">Reference proteome</keyword>
<evidence type="ECO:0000313" key="2">
    <source>
        <dbReference type="EMBL" id="THH29027.1"/>
    </source>
</evidence>
<dbReference type="CDD" id="cd00030">
    <property type="entry name" value="C2"/>
    <property type="match status" value="1"/>
</dbReference>
<evidence type="ECO:0000313" key="3">
    <source>
        <dbReference type="Proteomes" id="UP000308730"/>
    </source>
</evidence>
<sequence>MPGLRNPLQRLVGHMRRATAEQISPIAKELDEARRSTLDWIERPEAHGHEGFVDLTIHFIGASGLPKMDVIGTADPYFVAKLDKALTFVSTVKPNTLAPVWNEYWKIRNVPVDAKLHIDVLDKDNGTVTDDFIGGTGTNIGPGTRELTLQAVGFRNISRGMMWIKIESVPASDPKADTRPYIFDGPIRYSRHFAPTIGLLGNVQDSHLYSTWKMFLRGVPLFFGDTVQHWNKNYKAAQAIFQGPTSVAVRSTIQAGHRMLYARSTTNNFGVIKGSENIVNILHGGKVDSLAPHRVKPAVYTYIISADDDSFRFSETGAAFFVDFASKHALHANCAEAVRYSGEFHPRPEGGWENFSDDIPDEQVKWEFVLDNNSGTYAPDPMMLAELKELFEYNFPEFKIHTLDFNDPRLSQSRDACRAYALAKRGITQDDLQPHSHLPGEETLSHRAAVLSRPDGSVILPPHDPSVPS</sequence>
<organism evidence="2 3">
    <name type="scientific">Antrodiella citrinella</name>
    <dbReference type="NCBI Taxonomy" id="2447956"/>
    <lineage>
        <taxon>Eukaryota</taxon>
        <taxon>Fungi</taxon>
        <taxon>Dikarya</taxon>
        <taxon>Basidiomycota</taxon>
        <taxon>Agaricomycotina</taxon>
        <taxon>Agaricomycetes</taxon>
        <taxon>Polyporales</taxon>
        <taxon>Steccherinaceae</taxon>
        <taxon>Antrodiella</taxon>
    </lineage>
</organism>
<dbReference type="EMBL" id="SGPM01000144">
    <property type="protein sequence ID" value="THH29027.1"/>
    <property type="molecule type" value="Genomic_DNA"/>
</dbReference>
<dbReference type="OrthoDB" id="73919at2759"/>
<dbReference type="SMART" id="SM00239">
    <property type="entry name" value="C2"/>
    <property type="match status" value="1"/>
</dbReference>
<evidence type="ECO:0000259" key="1">
    <source>
        <dbReference type="PROSITE" id="PS50004"/>
    </source>
</evidence>
<name>A0A4S4MU40_9APHY</name>
<feature type="domain" description="C2" evidence="1">
    <location>
        <begin position="34"/>
        <end position="157"/>
    </location>
</feature>
<proteinExistence type="predicted"/>
<dbReference type="PANTHER" id="PTHR47800">
    <property type="entry name" value="C2 DOMAIN-CONTAINING PROTEIN"/>
    <property type="match status" value="1"/>
</dbReference>
<gene>
    <name evidence="2" type="ORF">EUX98_g5166</name>
</gene>
<dbReference type="GO" id="GO:0010628">
    <property type="term" value="P:positive regulation of gene expression"/>
    <property type="evidence" value="ECO:0007669"/>
    <property type="project" value="TreeGrafter"/>
</dbReference>
<protein>
    <recommendedName>
        <fullName evidence="1">C2 domain-containing protein</fullName>
    </recommendedName>
</protein>
<comment type="caution">
    <text evidence="2">The sequence shown here is derived from an EMBL/GenBank/DDBJ whole genome shotgun (WGS) entry which is preliminary data.</text>
</comment>
<dbReference type="AlphaFoldDB" id="A0A4S4MU40"/>
<accession>A0A4S4MU40</accession>
<dbReference type="Gene3D" id="2.60.40.150">
    <property type="entry name" value="C2 domain"/>
    <property type="match status" value="1"/>
</dbReference>
<dbReference type="InterPro" id="IPR000008">
    <property type="entry name" value="C2_dom"/>
</dbReference>
<dbReference type="PANTHER" id="PTHR47800:SF5">
    <property type="entry name" value="FER-1-LIKE PROTEIN 6"/>
    <property type="match status" value="1"/>
</dbReference>
<dbReference type="Proteomes" id="UP000308730">
    <property type="component" value="Unassembled WGS sequence"/>
</dbReference>
<dbReference type="PROSITE" id="PS50004">
    <property type="entry name" value="C2"/>
    <property type="match status" value="1"/>
</dbReference>